<evidence type="ECO:0000256" key="10">
    <source>
        <dbReference type="ARBA" id="ARBA00047359"/>
    </source>
</evidence>
<dbReference type="Gene3D" id="3.40.50.20">
    <property type="match status" value="2"/>
</dbReference>
<evidence type="ECO:0000313" key="14">
    <source>
        <dbReference type="Proteomes" id="UP000244870"/>
    </source>
</evidence>
<dbReference type="SUPFAM" id="SSF48108">
    <property type="entry name" value="Carbamoyl phosphate synthetase, large subunit connection domain"/>
    <property type="match status" value="1"/>
</dbReference>
<dbReference type="GO" id="GO:0006541">
    <property type="term" value="P:glutamine metabolic process"/>
    <property type="evidence" value="ECO:0007669"/>
    <property type="project" value="TreeGrafter"/>
</dbReference>
<dbReference type="InterPro" id="IPR016185">
    <property type="entry name" value="PreATP-grasp_dom_sf"/>
</dbReference>
<name>A0A2S1KQ79_9LACO</name>
<dbReference type="GO" id="GO:0005737">
    <property type="term" value="C:cytoplasm"/>
    <property type="evidence" value="ECO:0007669"/>
    <property type="project" value="TreeGrafter"/>
</dbReference>
<dbReference type="EMBL" id="CP020928">
    <property type="protein sequence ID" value="AWF95169.1"/>
    <property type="molecule type" value="Genomic_DNA"/>
</dbReference>
<dbReference type="SUPFAM" id="SSF56059">
    <property type="entry name" value="Glutathione synthetase ATP-binding domain-like"/>
    <property type="match status" value="1"/>
</dbReference>
<keyword evidence="6 11" id="KW-0547">Nucleotide-binding</keyword>
<gene>
    <name evidence="13" type="ORF">B6254_0762</name>
</gene>
<dbReference type="GO" id="GO:0046872">
    <property type="term" value="F:metal ion binding"/>
    <property type="evidence" value="ECO:0007669"/>
    <property type="project" value="InterPro"/>
</dbReference>
<evidence type="ECO:0000256" key="11">
    <source>
        <dbReference type="PROSITE-ProRule" id="PRU00409"/>
    </source>
</evidence>
<keyword evidence="4" id="KW-0436">Ligase</keyword>
<dbReference type="GO" id="GO:0005524">
    <property type="term" value="F:ATP binding"/>
    <property type="evidence" value="ECO:0007669"/>
    <property type="project" value="UniProtKB-UniRule"/>
</dbReference>
<dbReference type="Pfam" id="PF25596">
    <property type="entry name" value="CPSase_L_D1"/>
    <property type="match status" value="2"/>
</dbReference>
<organism evidence="13 14">
    <name type="scientific">Weissella cibaria</name>
    <dbReference type="NCBI Taxonomy" id="137591"/>
    <lineage>
        <taxon>Bacteria</taxon>
        <taxon>Bacillati</taxon>
        <taxon>Bacillota</taxon>
        <taxon>Bacilli</taxon>
        <taxon>Lactobacillales</taxon>
        <taxon>Lactobacillaceae</taxon>
        <taxon>Weissella</taxon>
    </lineage>
</organism>
<comment type="similarity">
    <text evidence="3">Belongs to the CarB family.</text>
</comment>
<dbReference type="SMART" id="SM01096">
    <property type="entry name" value="CPSase_L_D3"/>
    <property type="match status" value="1"/>
</dbReference>
<keyword evidence="7 11" id="KW-0067">ATP-binding</keyword>
<evidence type="ECO:0000259" key="12">
    <source>
        <dbReference type="PROSITE" id="PS50975"/>
    </source>
</evidence>
<dbReference type="InterPro" id="IPR058047">
    <property type="entry name" value="CPSase_preATP-grasp"/>
</dbReference>
<dbReference type="SUPFAM" id="SSF52440">
    <property type="entry name" value="PreATP-grasp domain"/>
    <property type="match status" value="2"/>
</dbReference>
<keyword evidence="8" id="KW-0464">Manganese</keyword>
<dbReference type="InterPro" id="IPR005480">
    <property type="entry name" value="CPSase_lsu_oligo"/>
</dbReference>
<dbReference type="InterPro" id="IPR005483">
    <property type="entry name" value="CPSase_dom"/>
</dbReference>
<dbReference type="Pfam" id="PF02787">
    <property type="entry name" value="CPSase_L_D3"/>
    <property type="match status" value="1"/>
</dbReference>
<dbReference type="PRINTS" id="PR00098">
    <property type="entry name" value="CPSASE"/>
</dbReference>
<dbReference type="PANTHER" id="PTHR11405:SF53">
    <property type="entry name" value="CARBAMOYL-PHOSPHATE SYNTHASE [AMMONIA], MITOCHONDRIAL"/>
    <property type="match status" value="1"/>
</dbReference>
<dbReference type="Pfam" id="PF02786">
    <property type="entry name" value="CPSase_L_D2"/>
    <property type="match status" value="1"/>
</dbReference>
<dbReference type="InterPro" id="IPR005479">
    <property type="entry name" value="CPAse_ATP-bd"/>
</dbReference>
<comment type="cofactor">
    <cofactor evidence="1">
        <name>Mn(2+)</name>
        <dbReference type="ChEBI" id="CHEBI:29035"/>
    </cofactor>
</comment>
<evidence type="ECO:0000256" key="3">
    <source>
        <dbReference type="ARBA" id="ARBA00009799"/>
    </source>
</evidence>
<sequence>MAFMTERILIIGGSANDFGRETESDAASYQVVNGLVKRGHQIVIADDNPYGFTTEREEIKVIETQLTAPNLVKVIVEEHITAIVASVGGLTAVRLSAEILQILGNDAPKVLGMTLPVMQAAQNTKYLQERLTQLKLPAVQTRLASNVSEAFDAARDFDFPVVVRSVAPVGQTIRLQVEDAEELEGAAETALNRSLTHQVNVDKSIRGYQEIAMVVVRDRMDTTLLIGGVEDMDPVGIHSADSIAITPVQTLPDPMFQTLRNAAFTVARGFNVQGLLEVRFAVNPANEEFVITRVTPYFDRTSAMVVTATGYPLVPVITGLMVGESLTSVRIPSIYADHTALLEPTMDHIVIRFPVFAFGELETAGIKTENRLDTVQKSVGATIGVGRSVEEALEKAIRAAHFNNRNFSPTLMNALTDNEIVEQLIHPRDNRILVLLEALRRGYTVDELAELTKINAFYFYKLQRLNNLEQAVKDNPWEADVLQQAKYYGLSDGLVAKLWDEKYEAVRRYRWDNGILPTYKAFEPSAGEFEESVSQFYSTFESENESERLGDDSALIIGTGAFRLGDGAAASYVMATVADELRSQGLKTILMNNNPTDLTFIPQLGDKQYYEPLEISDVMNVIEIEQPTRVFVPGNRIKLITQLRKMGVNVQVIAKEKYLPSSMLSEGEQTVVNYFYDGVELHIIGIGHQDNGGILLDQSAMTPSLWETLPRPELEIDTPGMYQLIVDRLPIDGEITAADIRPMPFTHIAFLDKVTGVSWLRLVVRYMLGTPSASDEQLVDQLMTLQWRLKTARLRYRDADFAEHLNTTQTLDNGRFAMGATYQVL</sequence>
<evidence type="ECO:0000256" key="5">
    <source>
        <dbReference type="ARBA" id="ARBA00022737"/>
    </source>
</evidence>
<dbReference type="GO" id="GO:0004088">
    <property type="term" value="F:carbamoyl-phosphate synthase (glutamine-hydrolyzing) activity"/>
    <property type="evidence" value="ECO:0007669"/>
    <property type="project" value="TreeGrafter"/>
</dbReference>
<dbReference type="Gene3D" id="1.10.1030.10">
    <property type="entry name" value="Carbamoyl-phosphate synthetase, large subunit oligomerisation domain"/>
    <property type="match status" value="1"/>
</dbReference>
<evidence type="ECO:0000256" key="7">
    <source>
        <dbReference type="ARBA" id="ARBA00022840"/>
    </source>
</evidence>
<dbReference type="InterPro" id="IPR013815">
    <property type="entry name" value="ATP_grasp_subdomain_1"/>
</dbReference>
<evidence type="ECO:0000256" key="2">
    <source>
        <dbReference type="ARBA" id="ARBA00001946"/>
    </source>
</evidence>
<comment type="catalytic activity">
    <reaction evidence="10">
        <text>hydrogencarbonate + NH4(+) + 2 ATP = carbamoyl phosphate + 2 ADP + phosphate + 2 H(+)</text>
        <dbReference type="Rhea" id="RHEA:18029"/>
        <dbReference type="ChEBI" id="CHEBI:15378"/>
        <dbReference type="ChEBI" id="CHEBI:17544"/>
        <dbReference type="ChEBI" id="CHEBI:28938"/>
        <dbReference type="ChEBI" id="CHEBI:30616"/>
        <dbReference type="ChEBI" id="CHEBI:43474"/>
        <dbReference type="ChEBI" id="CHEBI:58228"/>
        <dbReference type="ChEBI" id="CHEBI:456216"/>
        <dbReference type="EC" id="6.3.4.16"/>
    </reaction>
</comment>
<dbReference type="InterPro" id="IPR036897">
    <property type="entry name" value="CarbamoylP_synth_lsu_oligo_sf"/>
</dbReference>
<evidence type="ECO:0000256" key="9">
    <source>
        <dbReference type="ARBA" id="ARBA00044063"/>
    </source>
</evidence>
<reference evidence="13 14" key="1">
    <citation type="submission" date="2017-04" db="EMBL/GenBank/DDBJ databases">
        <title>Weissella cibaria strain m2 complete genome.</title>
        <authorList>
            <person name="Pan Q."/>
            <person name="Tan M."/>
            <person name="Yao F."/>
            <person name="Su S."/>
        </authorList>
    </citation>
    <scope>NUCLEOTIDE SEQUENCE [LARGE SCALE GENOMIC DNA]</scope>
    <source>
        <strain evidence="13 14">M2</strain>
    </source>
</reference>
<evidence type="ECO:0000256" key="8">
    <source>
        <dbReference type="ARBA" id="ARBA00023211"/>
    </source>
</evidence>
<dbReference type="PANTHER" id="PTHR11405">
    <property type="entry name" value="CARBAMOYLTRANSFERASE FAMILY MEMBER"/>
    <property type="match status" value="1"/>
</dbReference>
<feature type="domain" description="ATP-grasp" evidence="12">
    <location>
        <begin position="128"/>
        <end position="322"/>
    </location>
</feature>
<protein>
    <recommendedName>
        <fullName evidence="9">carbamoyl-phosphate synthase (ammonia)</fullName>
        <ecNumber evidence="9">6.3.4.16</ecNumber>
    </recommendedName>
</protein>
<dbReference type="EC" id="6.3.4.16" evidence="9"/>
<dbReference type="InterPro" id="IPR011761">
    <property type="entry name" value="ATP-grasp"/>
</dbReference>
<accession>A0A2S1KQ79</accession>
<dbReference type="Gene3D" id="3.30.470.20">
    <property type="entry name" value="ATP-grasp fold, B domain"/>
    <property type="match status" value="1"/>
</dbReference>
<proteinExistence type="inferred from homology"/>
<evidence type="ECO:0000313" key="13">
    <source>
        <dbReference type="EMBL" id="AWF95169.1"/>
    </source>
</evidence>
<keyword evidence="5" id="KW-0677">Repeat</keyword>
<dbReference type="Proteomes" id="UP000244870">
    <property type="component" value="Chromosome"/>
</dbReference>
<dbReference type="GO" id="GO:0004087">
    <property type="term" value="F:carbamoyl-phosphate synthase (ammonia) activity"/>
    <property type="evidence" value="ECO:0007669"/>
    <property type="project" value="UniProtKB-EC"/>
</dbReference>
<evidence type="ECO:0000256" key="4">
    <source>
        <dbReference type="ARBA" id="ARBA00022598"/>
    </source>
</evidence>
<dbReference type="AlphaFoldDB" id="A0A2S1KQ79"/>
<dbReference type="Gene3D" id="3.30.1490.20">
    <property type="entry name" value="ATP-grasp fold, A domain"/>
    <property type="match status" value="1"/>
</dbReference>
<comment type="cofactor">
    <cofactor evidence="2">
        <name>Mg(2+)</name>
        <dbReference type="ChEBI" id="CHEBI:18420"/>
    </cofactor>
</comment>
<dbReference type="PROSITE" id="PS50975">
    <property type="entry name" value="ATP_GRASP"/>
    <property type="match status" value="1"/>
</dbReference>
<evidence type="ECO:0000256" key="1">
    <source>
        <dbReference type="ARBA" id="ARBA00001936"/>
    </source>
</evidence>
<evidence type="ECO:0000256" key="6">
    <source>
        <dbReference type="ARBA" id="ARBA00022741"/>
    </source>
</evidence>